<name>A0ABR4CLD9_9HELO</name>
<gene>
    <name evidence="3" type="ORF">VTL71DRAFT_14753</name>
</gene>
<protein>
    <recommendedName>
        <fullName evidence="2">DnaJ homologue subfamily C member 28 conserved domain-containing protein</fullName>
    </recommendedName>
</protein>
<dbReference type="Pfam" id="PF09350">
    <property type="entry name" value="DJC28_CD"/>
    <property type="match status" value="1"/>
</dbReference>
<evidence type="ECO:0000259" key="2">
    <source>
        <dbReference type="Pfam" id="PF09350"/>
    </source>
</evidence>
<dbReference type="PANTHER" id="PTHR39394:SF1">
    <property type="entry name" value="DNAJ HOMOLOGUE SUBFAMILY C MEMBER 28 CONSERVED DOMAIN-CONTAINING PROTEIN"/>
    <property type="match status" value="1"/>
</dbReference>
<organism evidence="3 4">
    <name type="scientific">Oculimacula yallundae</name>
    <dbReference type="NCBI Taxonomy" id="86028"/>
    <lineage>
        <taxon>Eukaryota</taxon>
        <taxon>Fungi</taxon>
        <taxon>Dikarya</taxon>
        <taxon>Ascomycota</taxon>
        <taxon>Pezizomycotina</taxon>
        <taxon>Leotiomycetes</taxon>
        <taxon>Helotiales</taxon>
        <taxon>Ploettnerulaceae</taxon>
        <taxon>Oculimacula</taxon>
    </lineage>
</organism>
<feature type="compositionally biased region" description="Polar residues" evidence="1">
    <location>
        <begin position="59"/>
        <end position="82"/>
    </location>
</feature>
<evidence type="ECO:0000313" key="3">
    <source>
        <dbReference type="EMBL" id="KAL2070073.1"/>
    </source>
</evidence>
<dbReference type="EMBL" id="JAZHXI010000007">
    <property type="protein sequence ID" value="KAL2070073.1"/>
    <property type="molecule type" value="Genomic_DNA"/>
</dbReference>
<dbReference type="Proteomes" id="UP001595075">
    <property type="component" value="Unassembled WGS sequence"/>
</dbReference>
<comment type="caution">
    <text evidence="3">The sequence shown here is derived from an EMBL/GenBank/DDBJ whole genome shotgun (WGS) entry which is preliminary data.</text>
</comment>
<sequence>MPVIRYPLQNLPARCLRGYHSSHVLSNRSRTASRRFSQHSPLRNNEQDNARKLREEEPQQSIESTVSGAASNTSSKVQQSNVVPEPGAMSRRLAEAAEEALLEGGRSGRKAIEESGFSEELKNKLLEKVEAAKFRSENATAFAEAGISSNVGKGTRQIATGQAWTGDENPQDAMLRMLDDARKPLRPSLRGAAKIPSPVIDLRLKREPKKKPGERLANARDKTSIYAISKDSQMSDKEREQMRKDLKDRFGPGVGTMPNSFRGLAALANERIEDAIARGQFKNIPRGKGIVRDTRADNPFIDTTEYIMNKMIQRQDIVPPWIEKQQELVKTANIFRARLRNDWKRHAARTIASRGGSLEQQMRSADLYAEAERVYNPTKKAMEQISIPGKATNDPILVKIVQEAPSKPTEPPSVQVSIETKEGIIASAESPLTASPDTSPSPIPIESKNEVQVSDAIAPIPPEIQAQAPPPLPALFRIPSWEQAESSYLKLAVDNLNSITRSYNLMAPDLAKKPYFSLERELRSCYADVAPQLSQAIRERAARPAKELVEKIGHRPGGVLERFASDKAVIYDSKKPLYGFKEFWSDLWGEKRV</sequence>
<evidence type="ECO:0000313" key="4">
    <source>
        <dbReference type="Proteomes" id="UP001595075"/>
    </source>
</evidence>
<feature type="region of interest" description="Disordered" evidence="1">
    <location>
        <begin position="25"/>
        <end position="87"/>
    </location>
</feature>
<dbReference type="PANTHER" id="PTHR39394">
    <property type="entry name" value="YALI0E31793P"/>
    <property type="match status" value="1"/>
</dbReference>
<evidence type="ECO:0000256" key="1">
    <source>
        <dbReference type="SAM" id="MobiDB-lite"/>
    </source>
</evidence>
<feature type="compositionally biased region" description="Basic and acidic residues" evidence="1">
    <location>
        <begin position="45"/>
        <end position="57"/>
    </location>
</feature>
<keyword evidence="4" id="KW-1185">Reference proteome</keyword>
<dbReference type="InterPro" id="IPR018961">
    <property type="entry name" value="DnaJ_homolog_subfam-C_membr-28"/>
</dbReference>
<accession>A0ABR4CLD9</accession>
<proteinExistence type="predicted"/>
<reference evidence="3 4" key="1">
    <citation type="journal article" date="2024" name="Commun. Biol.">
        <title>Comparative genomic analysis of thermophilic fungi reveals convergent evolutionary adaptations and gene losses.</title>
        <authorList>
            <person name="Steindorff A.S."/>
            <person name="Aguilar-Pontes M.V."/>
            <person name="Robinson A.J."/>
            <person name="Andreopoulos B."/>
            <person name="LaButti K."/>
            <person name="Kuo A."/>
            <person name="Mondo S."/>
            <person name="Riley R."/>
            <person name="Otillar R."/>
            <person name="Haridas S."/>
            <person name="Lipzen A."/>
            <person name="Grimwood J."/>
            <person name="Schmutz J."/>
            <person name="Clum A."/>
            <person name="Reid I.D."/>
            <person name="Moisan M.C."/>
            <person name="Butler G."/>
            <person name="Nguyen T.T.M."/>
            <person name="Dewar K."/>
            <person name="Conant G."/>
            <person name="Drula E."/>
            <person name="Henrissat B."/>
            <person name="Hansel C."/>
            <person name="Singer S."/>
            <person name="Hutchinson M.I."/>
            <person name="de Vries R.P."/>
            <person name="Natvig D.O."/>
            <person name="Powell A.J."/>
            <person name="Tsang A."/>
            <person name="Grigoriev I.V."/>
        </authorList>
    </citation>
    <scope>NUCLEOTIDE SEQUENCE [LARGE SCALE GENOMIC DNA]</scope>
    <source>
        <strain evidence="3 4">CBS 494.80</strain>
    </source>
</reference>
<feature type="domain" description="DnaJ homologue subfamily C member 28 conserved" evidence="2">
    <location>
        <begin position="267"/>
        <end position="335"/>
    </location>
</feature>